<keyword evidence="3" id="KW-1185">Reference proteome</keyword>
<dbReference type="AlphaFoldDB" id="A0ABD0J720"/>
<comment type="caution">
    <text evidence="2">The sequence shown here is derived from an EMBL/GenBank/DDBJ whole genome shotgun (WGS) entry which is preliminary data.</text>
</comment>
<reference evidence="2 3" key="1">
    <citation type="journal article" date="2023" name="Sci. Data">
        <title>Genome assembly of the Korean intertidal mud-creeper Batillaria attramentaria.</title>
        <authorList>
            <person name="Patra A.K."/>
            <person name="Ho P.T."/>
            <person name="Jun S."/>
            <person name="Lee S.J."/>
            <person name="Kim Y."/>
            <person name="Won Y.J."/>
        </authorList>
    </citation>
    <scope>NUCLEOTIDE SEQUENCE [LARGE SCALE GENOMIC DNA]</scope>
    <source>
        <strain evidence="2">Wonlab-2016</strain>
    </source>
</reference>
<accession>A0ABD0J720</accession>
<proteinExistence type="predicted"/>
<organism evidence="2 3">
    <name type="scientific">Batillaria attramentaria</name>
    <dbReference type="NCBI Taxonomy" id="370345"/>
    <lineage>
        <taxon>Eukaryota</taxon>
        <taxon>Metazoa</taxon>
        <taxon>Spiralia</taxon>
        <taxon>Lophotrochozoa</taxon>
        <taxon>Mollusca</taxon>
        <taxon>Gastropoda</taxon>
        <taxon>Caenogastropoda</taxon>
        <taxon>Sorbeoconcha</taxon>
        <taxon>Cerithioidea</taxon>
        <taxon>Batillariidae</taxon>
        <taxon>Batillaria</taxon>
    </lineage>
</organism>
<dbReference type="Proteomes" id="UP001519460">
    <property type="component" value="Unassembled WGS sequence"/>
</dbReference>
<name>A0ABD0J720_9CAEN</name>
<evidence type="ECO:0000313" key="3">
    <source>
        <dbReference type="Proteomes" id="UP001519460"/>
    </source>
</evidence>
<evidence type="ECO:0000313" key="2">
    <source>
        <dbReference type="EMBL" id="KAK7463942.1"/>
    </source>
</evidence>
<gene>
    <name evidence="2" type="ORF">BaRGS_00038054</name>
</gene>
<feature type="region of interest" description="Disordered" evidence="1">
    <location>
        <begin position="1"/>
        <end position="26"/>
    </location>
</feature>
<protein>
    <submittedName>
        <fullName evidence="2">Uncharacterized protein</fullName>
    </submittedName>
</protein>
<feature type="region of interest" description="Disordered" evidence="1">
    <location>
        <begin position="43"/>
        <end position="80"/>
    </location>
</feature>
<evidence type="ECO:0000256" key="1">
    <source>
        <dbReference type="SAM" id="MobiDB-lite"/>
    </source>
</evidence>
<feature type="compositionally biased region" description="Basic and acidic residues" evidence="1">
    <location>
        <begin position="66"/>
        <end position="80"/>
    </location>
</feature>
<dbReference type="EMBL" id="JACVVK020000596">
    <property type="protein sequence ID" value="KAK7463942.1"/>
    <property type="molecule type" value="Genomic_DNA"/>
</dbReference>
<sequence>MTEDHISEDATDILTGEETQADSRTAFNAETNIKQERSLTEFEMSNAGDSNALFPSDASSSADKNMLPKETDYAHSKIKK</sequence>